<reference evidence="12" key="1">
    <citation type="submission" date="2018-05" db="EMBL/GenBank/DDBJ databases">
        <authorList>
            <person name="Lanie J.A."/>
            <person name="Ng W.-L."/>
            <person name="Kazmierczak K.M."/>
            <person name="Andrzejewski T.M."/>
            <person name="Davidsen T.M."/>
            <person name="Wayne K.J."/>
            <person name="Tettelin H."/>
            <person name="Glass J.I."/>
            <person name="Rusch D."/>
            <person name="Podicherti R."/>
            <person name="Tsui H.-C.T."/>
            <person name="Winkler M.E."/>
        </authorList>
    </citation>
    <scope>NUCLEOTIDE SEQUENCE</scope>
</reference>
<dbReference type="InterPro" id="IPR036565">
    <property type="entry name" value="Mur-like_cat_sf"/>
</dbReference>
<dbReference type="SUPFAM" id="SSF53623">
    <property type="entry name" value="MurD-like peptide ligases, catalytic domain"/>
    <property type="match status" value="1"/>
</dbReference>
<dbReference type="InterPro" id="IPR013221">
    <property type="entry name" value="Mur_ligase_cen"/>
</dbReference>
<feature type="domain" description="Mur ligase central" evidence="11">
    <location>
        <begin position="96"/>
        <end position="293"/>
    </location>
</feature>
<dbReference type="HAMAP" id="MF_00208">
    <property type="entry name" value="MurE"/>
    <property type="match status" value="1"/>
</dbReference>
<keyword evidence="8" id="KW-0961">Cell wall biogenesis/degradation</keyword>
<dbReference type="GO" id="GO:0005737">
    <property type="term" value="C:cytoplasm"/>
    <property type="evidence" value="ECO:0007669"/>
    <property type="project" value="InterPro"/>
</dbReference>
<evidence type="ECO:0000256" key="8">
    <source>
        <dbReference type="ARBA" id="ARBA00023316"/>
    </source>
</evidence>
<dbReference type="SUPFAM" id="SSF53244">
    <property type="entry name" value="MurD-like peptide ligases, peptide-binding domain"/>
    <property type="match status" value="1"/>
</dbReference>
<dbReference type="GO" id="GO:0005524">
    <property type="term" value="F:ATP binding"/>
    <property type="evidence" value="ECO:0007669"/>
    <property type="project" value="UniProtKB-KW"/>
</dbReference>
<feature type="domain" description="Mur ligase C-terminal" evidence="10">
    <location>
        <begin position="318"/>
        <end position="445"/>
    </location>
</feature>
<dbReference type="InterPro" id="IPR005761">
    <property type="entry name" value="UDP-N-AcMur-Glu-dNH2Pim_ligase"/>
</dbReference>
<evidence type="ECO:0000256" key="7">
    <source>
        <dbReference type="ARBA" id="ARBA00022984"/>
    </source>
</evidence>
<dbReference type="PANTHER" id="PTHR23135">
    <property type="entry name" value="MUR LIGASE FAMILY MEMBER"/>
    <property type="match status" value="1"/>
</dbReference>
<keyword evidence="3" id="KW-0436">Ligase</keyword>
<proteinExistence type="inferred from homology"/>
<dbReference type="Gene3D" id="3.40.1390.10">
    <property type="entry name" value="MurE/MurF, N-terminal domain"/>
    <property type="match status" value="1"/>
</dbReference>
<evidence type="ECO:0000256" key="6">
    <source>
        <dbReference type="ARBA" id="ARBA00022960"/>
    </source>
</evidence>
<dbReference type="GO" id="GO:0051301">
    <property type="term" value="P:cell division"/>
    <property type="evidence" value="ECO:0007669"/>
    <property type="project" value="InterPro"/>
</dbReference>
<name>A0A381PUV1_9ZZZZ</name>
<dbReference type="SUPFAM" id="SSF63418">
    <property type="entry name" value="MurE/MurF N-terminal domain"/>
    <property type="match status" value="1"/>
</dbReference>
<feature type="domain" description="Mur ligase N-terminal catalytic" evidence="9">
    <location>
        <begin position="11"/>
        <end position="84"/>
    </location>
</feature>
<dbReference type="EMBL" id="UINC01001098">
    <property type="protein sequence ID" value="SUZ70690.1"/>
    <property type="molecule type" value="Genomic_DNA"/>
</dbReference>
<dbReference type="Pfam" id="PF01225">
    <property type="entry name" value="Mur_ligase"/>
    <property type="match status" value="1"/>
</dbReference>
<dbReference type="InterPro" id="IPR000713">
    <property type="entry name" value="Mur_ligase_N"/>
</dbReference>
<evidence type="ECO:0000313" key="12">
    <source>
        <dbReference type="EMBL" id="SUZ70690.1"/>
    </source>
</evidence>
<protein>
    <recommendedName>
        <fullName evidence="13">Mur ligase central domain-containing protein</fullName>
    </recommendedName>
</protein>
<evidence type="ECO:0000259" key="10">
    <source>
        <dbReference type="Pfam" id="PF02875"/>
    </source>
</evidence>
<keyword evidence="2" id="KW-0963">Cytoplasm</keyword>
<evidence type="ECO:0000256" key="5">
    <source>
        <dbReference type="ARBA" id="ARBA00022840"/>
    </source>
</evidence>
<dbReference type="Pfam" id="PF02875">
    <property type="entry name" value="Mur_ligase_C"/>
    <property type="match status" value="1"/>
</dbReference>
<sequence>MKPEAIPDIAISGLKFNSAHICRGDLFIAIPGTIHDGHDYIHDAIANGAAAILSNGRDLGVLDVPQIKVANPRRAASVVAAEFYGHPSRDLQIIGITGTNGKTTTASLLASILSHAGQKTAQIGTLGLIAEGFEQVKSLTTPDAISIQKIFSDLRDADFSHIIMEVSSHALDQYRVSNVDFNMAIFTNLTPEHLDYHGTMESYFQSKAKLFRMLHLDSTAIVNETDPNGRRLAGETHAPVLNYSRGNGTSIHYQEMEMGLNGIRGKIKAGNETYEVVSELIGEFNAENILAAVSGAHALGIRHSDIETGIAACSAIPGRMESFALANGATALIDYAHTPDAYDKVLGTLRQLSKQDTNIYVVFGAGGDRDASKRPEMARVTELHATHCYVTPDNPRTEDPDQITKEVISGFHSDRHTVFTDRSRGLTTALSRSTKGDVVVVLGKGREEYQDIKGEKVFHSDLAIIQDYQ</sequence>
<dbReference type="Pfam" id="PF08245">
    <property type="entry name" value="Mur_ligase_M"/>
    <property type="match status" value="1"/>
</dbReference>
<keyword evidence="5" id="KW-0067">ATP-binding</keyword>
<dbReference type="InterPro" id="IPR035911">
    <property type="entry name" value="MurE/MurF_N"/>
</dbReference>
<dbReference type="Gene3D" id="3.90.190.20">
    <property type="entry name" value="Mur ligase, C-terminal domain"/>
    <property type="match status" value="1"/>
</dbReference>
<dbReference type="PANTHER" id="PTHR23135:SF4">
    <property type="entry name" value="UDP-N-ACETYLMURAMOYL-L-ALANYL-D-GLUTAMATE--2,6-DIAMINOPIMELATE LIGASE MURE HOMOLOG, CHLOROPLASTIC"/>
    <property type="match status" value="1"/>
</dbReference>
<dbReference type="InterPro" id="IPR004101">
    <property type="entry name" value="Mur_ligase_C"/>
</dbReference>
<dbReference type="GO" id="GO:0009252">
    <property type="term" value="P:peptidoglycan biosynthetic process"/>
    <property type="evidence" value="ECO:0007669"/>
    <property type="project" value="UniProtKB-KW"/>
</dbReference>
<evidence type="ECO:0000259" key="9">
    <source>
        <dbReference type="Pfam" id="PF01225"/>
    </source>
</evidence>
<dbReference type="Gene3D" id="3.40.1190.10">
    <property type="entry name" value="Mur-like, catalytic domain"/>
    <property type="match status" value="1"/>
</dbReference>
<dbReference type="GO" id="GO:0071555">
    <property type="term" value="P:cell wall organization"/>
    <property type="evidence" value="ECO:0007669"/>
    <property type="project" value="UniProtKB-KW"/>
</dbReference>
<comment type="similarity">
    <text evidence="1">Belongs to the MurCDEF family. MurE subfamily.</text>
</comment>
<evidence type="ECO:0000256" key="2">
    <source>
        <dbReference type="ARBA" id="ARBA00022490"/>
    </source>
</evidence>
<evidence type="ECO:0000256" key="3">
    <source>
        <dbReference type="ARBA" id="ARBA00022598"/>
    </source>
</evidence>
<keyword evidence="7" id="KW-0573">Peptidoglycan synthesis</keyword>
<keyword evidence="4" id="KW-0547">Nucleotide-binding</keyword>
<accession>A0A381PUV1</accession>
<keyword evidence="6" id="KW-0133">Cell shape</keyword>
<evidence type="ECO:0000256" key="1">
    <source>
        <dbReference type="ARBA" id="ARBA00005898"/>
    </source>
</evidence>
<evidence type="ECO:0000259" key="11">
    <source>
        <dbReference type="Pfam" id="PF08245"/>
    </source>
</evidence>
<evidence type="ECO:0008006" key="13">
    <source>
        <dbReference type="Google" id="ProtNLM"/>
    </source>
</evidence>
<gene>
    <name evidence="12" type="ORF">METZ01_LOCUS23544</name>
</gene>
<dbReference type="AlphaFoldDB" id="A0A381PUV1"/>
<evidence type="ECO:0000256" key="4">
    <source>
        <dbReference type="ARBA" id="ARBA00022741"/>
    </source>
</evidence>
<dbReference type="InterPro" id="IPR036615">
    <property type="entry name" value="Mur_ligase_C_dom_sf"/>
</dbReference>
<dbReference type="GO" id="GO:0008360">
    <property type="term" value="P:regulation of cell shape"/>
    <property type="evidence" value="ECO:0007669"/>
    <property type="project" value="UniProtKB-KW"/>
</dbReference>
<dbReference type="InterPro" id="IPR018109">
    <property type="entry name" value="Folylpolyglutamate_synth_CS"/>
</dbReference>
<dbReference type="NCBIfam" id="NF001126">
    <property type="entry name" value="PRK00139.1-4"/>
    <property type="match status" value="1"/>
</dbReference>
<dbReference type="PROSITE" id="PS01011">
    <property type="entry name" value="FOLYLPOLYGLU_SYNT_1"/>
    <property type="match status" value="1"/>
</dbReference>
<dbReference type="GO" id="GO:0004326">
    <property type="term" value="F:tetrahydrofolylpolyglutamate synthase activity"/>
    <property type="evidence" value="ECO:0007669"/>
    <property type="project" value="InterPro"/>
</dbReference>
<dbReference type="NCBIfam" id="TIGR01085">
    <property type="entry name" value="murE"/>
    <property type="match status" value="1"/>
</dbReference>
<organism evidence="12">
    <name type="scientific">marine metagenome</name>
    <dbReference type="NCBI Taxonomy" id="408172"/>
    <lineage>
        <taxon>unclassified sequences</taxon>
        <taxon>metagenomes</taxon>
        <taxon>ecological metagenomes</taxon>
    </lineage>
</organism>